<dbReference type="EMBL" id="AAUW01000008">
    <property type="protein sequence ID" value="EAV43826.1"/>
    <property type="molecule type" value="Genomic_DNA"/>
</dbReference>
<organism evidence="3 4">
    <name type="scientific">Roseibium aggregatum (strain ATCC 25650 / DSM 13394 / JCM 20685 / NBRC 16684 / NCIMB 2208 / IAM 12614 / B1)</name>
    <name type="common">Stappia aggregata</name>
    <dbReference type="NCBI Taxonomy" id="384765"/>
    <lineage>
        <taxon>Bacteria</taxon>
        <taxon>Pseudomonadati</taxon>
        <taxon>Pseudomonadota</taxon>
        <taxon>Alphaproteobacteria</taxon>
        <taxon>Hyphomicrobiales</taxon>
        <taxon>Stappiaceae</taxon>
        <taxon>Roseibium</taxon>
    </lineage>
</organism>
<proteinExistence type="predicted"/>
<name>A0NTR7_ROSAI</name>
<comment type="caution">
    <text evidence="3">The sequence shown here is derived from an EMBL/GenBank/DDBJ whole genome shotgun (WGS) entry which is preliminary data.</text>
</comment>
<dbReference type="Proteomes" id="UP000004848">
    <property type="component" value="Unassembled WGS sequence"/>
</dbReference>
<evidence type="ECO:0000256" key="1">
    <source>
        <dbReference type="SAM" id="MobiDB-lite"/>
    </source>
</evidence>
<reference evidence="3 4" key="1">
    <citation type="submission" date="2006-05" db="EMBL/GenBank/DDBJ databases">
        <authorList>
            <person name="King G."/>
            <person name="Ferriera S."/>
            <person name="Johnson J."/>
            <person name="Kravitz S."/>
            <person name="Beeson K."/>
            <person name="Sutton G."/>
            <person name="Rogers Y.-H."/>
            <person name="Friedman R."/>
            <person name="Frazier M."/>
            <person name="Venter J.C."/>
        </authorList>
    </citation>
    <scope>NUCLEOTIDE SEQUENCE [LARGE SCALE GENOMIC DNA]</scope>
    <source>
        <strain evidence="4">ATCC 25650 / DSM 13394 / JCM 20685 / NBRC 16684 / NCIMB 2208 / IAM 12614 / B1</strain>
    </source>
</reference>
<dbReference type="Pfam" id="PF19495">
    <property type="entry name" value="DUF6030"/>
    <property type="match status" value="1"/>
</dbReference>
<keyword evidence="2" id="KW-0472">Membrane</keyword>
<feature type="compositionally biased region" description="Basic and acidic residues" evidence="1">
    <location>
        <begin position="40"/>
        <end position="49"/>
    </location>
</feature>
<gene>
    <name evidence="3" type="ORF">SIAM614_11898</name>
</gene>
<evidence type="ECO:0000313" key="4">
    <source>
        <dbReference type="Proteomes" id="UP000004848"/>
    </source>
</evidence>
<keyword evidence="2" id="KW-0812">Transmembrane</keyword>
<keyword evidence="2" id="KW-1133">Transmembrane helix</keyword>
<dbReference type="InterPro" id="IPR046071">
    <property type="entry name" value="DUF6030"/>
</dbReference>
<protein>
    <submittedName>
        <fullName evidence="3">Uncharacterized protein</fullName>
    </submittedName>
</protein>
<evidence type="ECO:0000256" key="2">
    <source>
        <dbReference type="SAM" id="Phobius"/>
    </source>
</evidence>
<feature type="transmembrane region" description="Helical" evidence="2">
    <location>
        <begin position="76"/>
        <end position="99"/>
    </location>
</feature>
<sequence>MAGFADKLRHLFGSAAMSADRTGRGGQSRQRPGLRSKGPRWAEPDRETLPDGGKPNNPGLPPRVARSRSRAQVTPYYIWGTLALLAAGFAVGGLFLHLVQQRGEDSVVSSPLMPDPLSSLQPPARDVLLAPEPELAAELKRSFLGRPDQLCDELRSLGLGNPGWRRAPFSADRWQCASDLVPLTTPSVDYGSTTLFFLLRGPSENRIDYLRLKLVVEDPRQMQIGLDAVWLVIDALALRYGWTVPEVFREAVSGFRQLETNHRGVRMSVAPEDPKLTGDPLASQRLNIILDFGEPDLIRPADRFEKAPPLESGWSVKAPNAPAGE</sequence>
<dbReference type="AlphaFoldDB" id="A0NTR7"/>
<evidence type="ECO:0000313" key="3">
    <source>
        <dbReference type="EMBL" id="EAV43826.1"/>
    </source>
</evidence>
<accession>A0NTR7</accession>
<feature type="region of interest" description="Disordered" evidence="1">
    <location>
        <begin position="15"/>
        <end position="67"/>
    </location>
</feature>